<dbReference type="EMBL" id="NHYE01001424">
    <property type="protein sequence ID" value="PPQ95488.1"/>
    <property type="molecule type" value="Genomic_DNA"/>
</dbReference>
<comment type="caution">
    <text evidence="1">The sequence shown here is derived from an EMBL/GenBank/DDBJ whole genome shotgun (WGS) entry which is preliminary data.</text>
</comment>
<gene>
    <name evidence="1" type="ORF">CVT26_008516</name>
</gene>
<sequence>MSHHLFVLSPSDTPLYSLTHQSTKPVPSATSPLASNLPTWSTSAFAGTLTALSGASSATQHTSSGAVRVGGGQDRHVIQMIANAGLDVIEDVMRKETAMYLKSVDKFNEWTISAFVTPGNTKFVLLHEGKNDEGIRAFFMDVWELYVKVNTSSMYIGDANGQQTMLNPFHTAHSTIRSSVFDNRVRASARKYL</sequence>
<dbReference type="STRING" id="231916.A0A409XXJ9"/>
<protein>
    <recommendedName>
        <fullName evidence="3">Trafficking protein particle complex subunit</fullName>
    </recommendedName>
</protein>
<proteinExistence type="predicted"/>
<dbReference type="FunCoup" id="A0A409XXJ9">
    <property type="interactions" value="126"/>
</dbReference>
<dbReference type="InterPro" id="IPR006722">
    <property type="entry name" value="Sedlin"/>
</dbReference>
<keyword evidence="2" id="KW-1185">Reference proteome</keyword>
<dbReference type="Proteomes" id="UP000284706">
    <property type="component" value="Unassembled WGS sequence"/>
</dbReference>
<reference evidence="1 2" key="1">
    <citation type="journal article" date="2018" name="Evol. Lett.">
        <title>Horizontal gene cluster transfer increased hallucinogenic mushroom diversity.</title>
        <authorList>
            <person name="Reynolds H.T."/>
            <person name="Vijayakumar V."/>
            <person name="Gluck-Thaler E."/>
            <person name="Korotkin H.B."/>
            <person name="Matheny P.B."/>
            <person name="Slot J.C."/>
        </authorList>
    </citation>
    <scope>NUCLEOTIDE SEQUENCE [LARGE SCALE GENOMIC DNA]</scope>
    <source>
        <strain evidence="1 2">SRW20</strain>
    </source>
</reference>
<dbReference type="InterPro" id="IPR011012">
    <property type="entry name" value="Longin-like_dom_sf"/>
</dbReference>
<dbReference type="Pfam" id="PF04628">
    <property type="entry name" value="Sedlin_N"/>
    <property type="match status" value="1"/>
</dbReference>
<evidence type="ECO:0008006" key="3">
    <source>
        <dbReference type="Google" id="ProtNLM"/>
    </source>
</evidence>
<dbReference type="InParanoid" id="A0A409XXJ9"/>
<dbReference type="CDD" id="cd14825">
    <property type="entry name" value="TRAPPC2_sedlin"/>
    <property type="match status" value="1"/>
</dbReference>
<dbReference type="GO" id="GO:0006888">
    <property type="term" value="P:endoplasmic reticulum to Golgi vesicle-mediated transport"/>
    <property type="evidence" value="ECO:0007669"/>
    <property type="project" value="InterPro"/>
</dbReference>
<dbReference type="SUPFAM" id="SSF64356">
    <property type="entry name" value="SNARE-like"/>
    <property type="match status" value="1"/>
</dbReference>
<evidence type="ECO:0000313" key="1">
    <source>
        <dbReference type="EMBL" id="PPQ95488.1"/>
    </source>
</evidence>
<dbReference type="GO" id="GO:0005737">
    <property type="term" value="C:cytoplasm"/>
    <property type="evidence" value="ECO:0007669"/>
    <property type="project" value="GOC"/>
</dbReference>
<dbReference type="PANTHER" id="PTHR12403">
    <property type="entry name" value="TRAFFICKING PROTEIN PARTICLE COMPLEX SUBUNIT 2"/>
    <property type="match status" value="1"/>
</dbReference>
<dbReference type="OrthoDB" id="10252102at2759"/>
<accession>A0A409XXJ9</accession>
<dbReference type="AlphaFoldDB" id="A0A409XXJ9"/>
<name>A0A409XXJ9_9AGAR</name>
<organism evidence="1 2">
    <name type="scientific">Gymnopilus dilepis</name>
    <dbReference type="NCBI Taxonomy" id="231916"/>
    <lineage>
        <taxon>Eukaryota</taxon>
        <taxon>Fungi</taxon>
        <taxon>Dikarya</taxon>
        <taxon>Basidiomycota</taxon>
        <taxon>Agaricomycotina</taxon>
        <taxon>Agaricomycetes</taxon>
        <taxon>Agaricomycetidae</taxon>
        <taxon>Agaricales</taxon>
        <taxon>Agaricineae</taxon>
        <taxon>Hymenogastraceae</taxon>
        <taxon>Gymnopilus</taxon>
    </lineage>
</organism>
<evidence type="ECO:0000313" key="2">
    <source>
        <dbReference type="Proteomes" id="UP000284706"/>
    </source>
</evidence>
<dbReference type="Gene3D" id="3.30.450.70">
    <property type="match status" value="2"/>
</dbReference>